<dbReference type="AlphaFoldDB" id="A0A4V1Q3I1"/>
<proteinExistence type="predicted"/>
<dbReference type="EMBL" id="SDEE01000250">
    <property type="protein sequence ID" value="RXW18668.1"/>
    <property type="molecule type" value="Genomic_DNA"/>
</dbReference>
<dbReference type="SUPFAM" id="SSF52777">
    <property type="entry name" value="CoA-dependent acyltransferases"/>
    <property type="match status" value="1"/>
</dbReference>
<dbReference type="STRING" id="2316362.A0A4V1Q3I1"/>
<evidence type="ECO:0000313" key="2">
    <source>
        <dbReference type="EMBL" id="RXW18668.1"/>
    </source>
</evidence>
<dbReference type="PANTHER" id="PTHR28037">
    <property type="entry name" value="ALCOHOL O-ACETYLTRANSFERASE 1-RELATED"/>
    <property type="match status" value="1"/>
</dbReference>
<dbReference type="Gene3D" id="3.30.559.10">
    <property type="entry name" value="Chloramphenicol acetyltransferase-like domain"/>
    <property type="match status" value="1"/>
</dbReference>
<evidence type="ECO:0000313" key="3">
    <source>
        <dbReference type="Proteomes" id="UP000290288"/>
    </source>
</evidence>
<name>A0A4V1Q3I1_9AGAR</name>
<dbReference type="InterPro" id="IPR052058">
    <property type="entry name" value="Alcohol_O-acetyltransferase"/>
</dbReference>
<dbReference type="Proteomes" id="UP000290288">
    <property type="component" value="Unassembled WGS sequence"/>
</dbReference>
<dbReference type="InterPro" id="IPR023213">
    <property type="entry name" value="CAT-like_dom_sf"/>
</dbReference>
<dbReference type="OrthoDB" id="3264185at2759"/>
<gene>
    <name evidence="2" type="ORF">EST38_g7185</name>
</gene>
<organism evidence="2 3">
    <name type="scientific">Candolleomyces aberdarensis</name>
    <dbReference type="NCBI Taxonomy" id="2316362"/>
    <lineage>
        <taxon>Eukaryota</taxon>
        <taxon>Fungi</taxon>
        <taxon>Dikarya</taxon>
        <taxon>Basidiomycota</taxon>
        <taxon>Agaricomycotina</taxon>
        <taxon>Agaricomycetes</taxon>
        <taxon>Agaricomycetidae</taxon>
        <taxon>Agaricales</taxon>
        <taxon>Agaricineae</taxon>
        <taxon>Psathyrellaceae</taxon>
        <taxon>Candolleomyces</taxon>
    </lineage>
</organism>
<reference evidence="2 3" key="1">
    <citation type="submission" date="2019-01" db="EMBL/GenBank/DDBJ databases">
        <title>Draft genome sequence of Psathyrella aberdarensis IHI B618.</title>
        <authorList>
            <person name="Buettner E."/>
            <person name="Kellner H."/>
        </authorList>
    </citation>
    <scope>NUCLEOTIDE SEQUENCE [LARGE SCALE GENOMIC DNA]</scope>
    <source>
        <strain evidence="2 3">IHI B618</strain>
    </source>
</reference>
<feature type="region of interest" description="Disordered" evidence="1">
    <location>
        <begin position="1"/>
        <end position="23"/>
    </location>
</feature>
<dbReference type="PANTHER" id="PTHR28037:SF1">
    <property type="entry name" value="ALCOHOL O-ACETYLTRANSFERASE 1-RELATED"/>
    <property type="match status" value="1"/>
</dbReference>
<sequence length="531" mass="59418">MLSSTQPQWRPISPSNGDGPAFERPLGITEEGFYWDSVFNRTADILRHAEVLVQGDSVLSATSMVKTWAALKQRYPLLQATIEERSPDDVVFVVDPSRSFPDNQPDLFFEEAHTPEEVDRRVYSLLNGQSPLSNTLLACVVVVKRTDNPGHAHILIHSAHSISDGIANNTLLRELLQLLADPSAIAPVPWTERLALAVATETLPPYQDNSLPKTRWRRAIGRTIMENRRARMIGGHTLPRAVTSKTIYTPAESCAAFLSFTVQETKQILQTCRDNQLTFGSVLPMVGQLAMGRVLCSRYLKGQISAAEWEFRKTEPMVNAGPLNLRPRVDSDWYQSGGAGNVSLSIGFYFYQLPAAPLGSAAGKLPGDSMPTHFDMLPKSHFFHRCPYLPPRLIRLKGVSIHWRNNQDEELEEAELLTPQEEASASFVFNHGGATLGNLDKVLPWEYRSSDKDHLAGSQQATAIELLQVRSFLHCRPTELYLGASTFRERLKFHIFWDGHVYDTEVVHQWLAELMEATRAYLCNGSIGARS</sequence>
<keyword evidence="3" id="KW-1185">Reference proteome</keyword>
<feature type="compositionally biased region" description="Polar residues" evidence="1">
    <location>
        <begin position="1"/>
        <end position="16"/>
    </location>
</feature>
<accession>A0A4V1Q3I1</accession>
<evidence type="ECO:0000256" key="1">
    <source>
        <dbReference type="SAM" id="MobiDB-lite"/>
    </source>
</evidence>
<protein>
    <submittedName>
        <fullName evidence="2">Uncharacterized protein</fullName>
    </submittedName>
</protein>
<comment type="caution">
    <text evidence="2">The sequence shown here is derived from an EMBL/GenBank/DDBJ whole genome shotgun (WGS) entry which is preliminary data.</text>
</comment>